<feature type="compositionally biased region" description="Basic and acidic residues" evidence="2">
    <location>
        <begin position="276"/>
        <end position="289"/>
    </location>
</feature>
<protein>
    <submittedName>
        <fullName evidence="3">Uncharacterized protein</fullName>
    </submittedName>
</protein>
<keyword evidence="4" id="KW-1185">Reference proteome</keyword>
<evidence type="ECO:0000256" key="1">
    <source>
        <dbReference type="SAM" id="Coils"/>
    </source>
</evidence>
<feature type="coiled-coil region" evidence="1">
    <location>
        <begin position="5"/>
        <end position="39"/>
    </location>
</feature>
<dbReference type="SUPFAM" id="SSF90257">
    <property type="entry name" value="Myosin rod fragments"/>
    <property type="match status" value="1"/>
</dbReference>
<dbReference type="AlphaFoldDB" id="A0A5J5CJL8"/>
<dbReference type="EMBL" id="VOFY01000022">
    <property type="protein sequence ID" value="KAA8580933.1"/>
    <property type="molecule type" value="Genomic_DNA"/>
</dbReference>
<comment type="caution">
    <text evidence="3">The sequence shown here is derived from an EMBL/GenBank/DDBJ whole genome shotgun (WGS) entry which is preliminary data.</text>
</comment>
<evidence type="ECO:0000313" key="3">
    <source>
        <dbReference type="EMBL" id="KAA8580933.1"/>
    </source>
</evidence>
<sequence length="340" mass="37493">MKEEFIKLKEAFAKSEARRKELEEKMVTLLQEKNDLQLQVQSGRCPLEDWLSTCCGAPGELGKVGDEGLGGLDMRLDTGDRGGVGGGVEKQRLLSSNLPSAWSVIEEEILISFYQGHLGNMTFDSPYWAVSGVALSDWVLSSSAAIGLPAAEGGLVEQRGDVFGLLDLREEKMDGTSTICWDLEEDTGLVGTLDVFGFSTVMGSDCFRSTESPHGFEFVSRPLFLESLKRRREQQTCEQADANVEADSTCPVIEVRCNRKPDEWMQDSGPELLTPGHDHREDMESKESNDTSTKVSSSDVAVLPEPPTAMDNSTLTETAWMLLLRPERKETPPGFPLYSK</sequence>
<keyword evidence="1" id="KW-0175">Coiled coil</keyword>
<feature type="region of interest" description="Disordered" evidence="2">
    <location>
        <begin position="261"/>
        <end position="314"/>
    </location>
</feature>
<evidence type="ECO:0000313" key="4">
    <source>
        <dbReference type="Proteomes" id="UP000327493"/>
    </source>
</evidence>
<dbReference type="Gene3D" id="1.20.5.340">
    <property type="match status" value="1"/>
</dbReference>
<dbReference type="Proteomes" id="UP000327493">
    <property type="component" value="Chromosome 22"/>
</dbReference>
<proteinExistence type="predicted"/>
<reference evidence="3 4" key="1">
    <citation type="submission" date="2019-08" db="EMBL/GenBank/DDBJ databases">
        <title>A chromosome-level genome assembly, high-density linkage maps, and genome scans reveal the genomic architecture of hybrid incompatibilities underlying speciation via character displacement in darters (Percidae: Etheostominae).</title>
        <authorList>
            <person name="Moran R.L."/>
            <person name="Catchen J.M."/>
            <person name="Fuller R.C."/>
        </authorList>
    </citation>
    <scope>NUCLEOTIDE SEQUENCE [LARGE SCALE GENOMIC DNA]</scope>
    <source>
        <strain evidence="3">EspeVRDwgs_2016</strain>
        <tissue evidence="3">Muscle</tissue>
    </source>
</reference>
<name>A0A5J5CJL8_9PERO</name>
<evidence type="ECO:0000256" key="2">
    <source>
        <dbReference type="SAM" id="MobiDB-lite"/>
    </source>
</evidence>
<gene>
    <name evidence="3" type="ORF">FQN60_013891</name>
</gene>
<accession>A0A5J5CJL8</accession>
<feature type="compositionally biased region" description="Polar residues" evidence="2">
    <location>
        <begin position="290"/>
        <end position="299"/>
    </location>
</feature>
<organism evidence="3 4">
    <name type="scientific">Etheostoma spectabile</name>
    <name type="common">orangethroat darter</name>
    <dbReference type="NCBI Taxonomy" id="54343"/>
    <lineage>
        <taxon>Eukaryota</taxon>
        <taxon>Metazoa</taxon>
        <taxon>Chordata</taxon>
        <taxon>Craniata</taxon>
        <taxon>Vertebrata</taxon>
        <taxon>Euteleostomi</taxon>
        <taxon>Actinopterygii</taxon>
        <taxon>Neopterygii</taxon>
        <taxon>Teleostei</taxon>
        <taxon>Neoteleostei</taxon>
        <taxon>Acanthomorphata</taxon>
        <taxon>Eupercaria</taxon>
        <taxon>Perciformes</taxon>
        <taxon>Percoidei</taxon>
        <taxon>Percidae</taxon>
        <taxon>Etheostomatinae</taxon>
        <taxon>Etheostoma</taxon>
    </lineage>
</organism>